<keyword evidence="12" id="KW-1185">Reference proteome</keyword>
<organism evidence="11 12">
    <name type="scientific">Helcococcus kunzii ATCC 51366</name>
    <dbReference type="NCBI Taxonomy" id="883114"/>
    <lineage>
        <taxon>Bacteria</taxon>
        <taxon>Bacillati</taxon>
        <taxon>Bacillota</taxon>
        <taxon>Tissierellia</taxon>
        <taxon>Tissierellales</taxon>
        <taxon>Peptoniphilaceae</taxon>
        <taxon>Helcococcus</taxon>
    </lineage>
</organism>
<comment type="caution">
    <text evidence="10">Lacks conserved residue(s) required for the propagation of feature annotation.</text>
</comment>
<evidence type="ECO:0000313" key="12">
    <source>
        <dbReference type="Proteomes" id="UP000004191"/>
    </source>
</evidence>
<name>H3NMW0_9FIRM</name>
<protein>
    <recommendedName>
        <fullName evidence="10">Protein-export membrane protein SecG</fullName>
    </recommendedName>
</protein>
<dbReference type="GO" id="GO:0015450">
    <property type="term" value="F:protein-transporting ATPase activity"/>
    <property type="evidence" value="ECO:0007669"/>
    <property type="project" value="UniProtKB-UniRule"/>
</dbReference>
<dbReference type="NCBIfam" id="TIGR00810">
    <property type="entry name" value="secG"/>
    <property type="match status" value="1"/>
</dbReference>
<dbReference type="InterPro" id="IPR004692">
    <property type="entry name" value="SecG"/>
</dbReference>
<dbReference type="GO" id="GO:0009306">
    <property type="term" value="P:protein secretion"/>
    <property type="evidence" value="ECO:0007669"/>
    <property type="project" value="UniProtKB-UniRule"/>
</dbReference>
<comment type="caution">
    <text evidence="11">The sequence shown here is derived from an EMBL/GenBank/DDBJ whole genome shotgun (WGS) entry which is preliminary data.</text>
</comment>
<accession>H3NMW0</accession>
<dbReference type="AlphaFoldDB" id="H3NMW0"/>
<keyword evidence="4 10" id="KW-1003">Cell membrane</keyword>
<evidence type="ECO:0000256" key="6">
    <source>
        <dbReference type="ARBA" id="ARBA00022927"/>
    </source>
</evidence>
<keyword evidence="9 10" id="KW-0472">Membrane</keyword>
<evidence type="ECO:0000313" key="11">
    <source>
        <dbReference type="EMBL" id="EHR34701.1"/>
    </source>
</evidence>
<dbReference type="OrthoDB" id="1701974at2"/>
<dbReference type="GO" id="GO:0005886">
    <property type="term" value="C:plasma membrane"/>
    <property type="evidence" value="ECO:0007669"/>
    <property type="project" value="UniProtKB-SubCell"/>
</dbReference>
<keyword evidence="6 10" id="KW-0653">Protein transport</keyword>
<comment type="subcellular location">
    <subcellularLocation>
        <location evidence="1 10">Cell membrane</location>
        <topology evidence="1 10">Multi-pass membrane protein</topology>
    </subcellularLocation>
</comment>
<dbReference type="Proteomes" id="UP000004191">
    <property type="component" value="Unassembled WGS sequence"/>
</dbReference>
<keyword evidence="8 10" id="KW-0811">Translocation</keyword>
<dbReference type="EMBL" id="AGEI01000019">
    <property type="protein sequence ID" value="EHR34701.1"/>
    <property type="molecule type" value="Genomic_DNA"/>
</dbReference>
<gene>
    <name evidence="11" type="ORF">HMPREF9709_00671</name>
</gene>
<evidence type="ECO:0000256" key="8">
    <source>
        <dbReference type="ARBA" id="ARBA00023010"/>
    </source>
</evidence>
<feature type="transmembrane region" description="Helical" evidence="10">
    <location>
        <begin position="56"/>
        <end position="74"/>
    </location>
</feature>
<evidence type="ECO:0000256" key="7">
    <source>
        <dbReference type="ARBA" id="ARBA00022989"/>
    </source>
</evidence>
<dbReference type="GO" id="GO:0065002">
    <property type="term" value="P:intracellular protein transmembrane transport"/>
    <property type="evidence" value="ECO:0007669"/>
    <property type="project" value="TreeGrafter"/>
</dbReference>
<evidence type="ECO:0000256" key="1">
    <source>
        <dbReference type="ARBA" id="ARBA00004651"/>
    </source>
</evidence>
<dbReference type="STRING" id="883114.HMPREF9709_00671"/>
<comment type="function">
    <text evidence="10">Involved in protein export. Participates in an early event of protein translocation.</text>
</comment>
<keyword evidence="3 10" id="KW-0813">Transport</keyword>
<keyword evidence="7 10" id="KW-1133">Transmembrane helix</keyword>
<proteinExistence type="inferred from homology"/>
<evidence type="ECO:0000256" key="9">
    <source>
        <dbReference type="ARBA" id="ARBA00023136"/>
    </source>
</evidence>
<evidence type="ECO:0000256" key="3">
    <source>
        <dbReference type="ARBA" id="ARBA00022448"/>
    </source>
</evidence>
<dbReference type="GeneID" id="96998676"/>
<dbReference type="PANTHER" id="PTHR34182">
    <property type="entry name" value="PROTEIN-EXPORT MEMBRANE PROTEIN SECG"/>
    <property type="match status" value="1"/>
</dbReference>
<reference evidence="11 12" key="1">
    <citation type="submission" date="2012-01" db="EMBL/GenBank/DDBJ databases">
        <title>The Genome Sequence of Helcococcus kunzii ATCC 51366.</title>
        <authorList>
            <consortium name="The Broad Institute Genome Sequencing Platform"/>
            <person name="Earl A."/>
            <person name="Ward D."/>
            <person name="Feldgarden M."/>
            <person name="Gevers D."/>
            <person name="Huys G."/>
            <person name="Young S.K."/>
            <person name="Zeng Q."/>
            <person name="Gargeya S."/>
            <person name="Fitzgerald M."/>
            <person name="Haas B."/>
            <person name="Abouelleil A."/>
            <person name="Alvarado L."/>
            <person name="Arachchi H.M."/>
            <person name="Berlin A."/>
            <person name="Chapman S.B."/>
            <person name="Gearin G."/>
            <person name="Goldberg J."/>
            <person name="Griggs A."/>
            <person name="Gujja S."/>
            <person name="Hansen M."/>
            <person name="Heiman D."/>
            <person name="Howarth C."/>
            <person name="Larimer J."/>
            <person name="Lui A."/>
            <person name="MacDonald P.J.P."/>
            <person name="McCowen C."/>
            <person name="Montmayeur A."/>
            <person name="Murphy C."/>
            <person name="Neiman D."/>
            <person name="Pearson M."/>
            <person name="Priest M."/>
            <person name="Roberts A."/>
            <person name="Saif S."/>
            <person name="Shea T."/>
            <person name="Sisk P."/>
            <person name="Stolte C."/>
            <person name="Sykes S."/>
            <person name="Wortman J."/>
            <person name="Nusbaum C."/>
            <person name="Birren B."/>
        </authorList>
    </citation>
    <scope>NUCLEOTIDE SEQUENCE [LARGE SCALE GENOMIC DNA]</scope>
    <source>
        <strain evidence="11 12">ATCC 51366</strain>
    </source>
</reference>
<sequence>MNTLFTALILISCVGIIISTLFMEPKSEGTGALSGSSSNVFGKTASRGKEALLNKLTIIFGVIFVISTIALTILSK</sequence>
<evidence type="ECO:0000256" key="2">
    <source>
        <dbReference type="ARBA" id="ARBA00008445"/>
    </source>
</evidence>
<dbReference type="PANTHER" id="PTHR34182:SF1">
    <property type="entry name" value="PROTEIN-EXPORT MEMBRANE PROTEIN SECG"/>
    <property type="match status" value="1"/>
</dbReference>
<keyword evidence="5 10" id="KW-0812">Transmembrane</keyword>
<evidence type="ECO:0000256" key="4">
    <source>
        <dbReference type="ARBA" id="ARBA00022475"/>
    </source>
</evidence>
<evidence type="ECO:0000256" key="10">
    <source>
        <dbReference type="RuleBase" id="RU365087"/>
    </source>
</evidence>
<dbReference type="GO" id="GO:0043952">
    <property type="term" value="P:protein transport by the Sec complex"/>
    <property type="evidence" value="ECO:0007669"/>
    <property type="project" value="TreeGrafter"/>
</dbReference>
<dbReference type="Pfam" id="PF03840">
    <property type="entry name" value="SecG"/>
    <property type="match status" value="1"/>
</dbReference>
<dbReference type="RefSeq" id="WP_005397949.1">
    <property type="nucleotide sequence ID" value="NZ_JH601088.1"/>
</dbReference>
<dbReference type="HOGENOM" id="CLU_094156_6_3_9"/>
<evidence type="ECO:0000256" key="5">
    <source>
        <dbReference type="ARBA" id="ARBA00022692"/>
    </source>
</evidence>
<comment type="similarity">
    <text evidence="2 10">Belongs to the SecG family.</text>
</comment>